<feature type="domain" description="Reverse transcriptase zinc-binding" evidence="1">
    <location>
        <begin position="91"/>
        <end position="185"/>
    </location>
</feature>
<organism evidence="2 3">
    <name type="scientific">Hibiscus sabdariffa</name>
    <name type="common">roselle</name>
    <dbReference type="NCBI Taxonomy" id="183260"/>
    <lineage>
        <taxon>Eukaryota</taxon>
        <taxon>Viridiplantae</taxon>
        <taxon>Streptophyta</taxon>
        <taxon>Embryophyta</taxon>
        <taxon>Tracheophyta</taxon>
        <taxon>Spermatophyta</taxon>
        <taxon>Magnoliopsida</taxon>
        <taxon>eudicotyledons</taxon>
        <taxon>Gunneridae</taxon>
        <taxon>Pentapetalae</taxon>
        <taxon>rosids</taxon>
        <taxon>malvids</taxon>
        <taxon>Malvales</taxon>
        <taxon>Malvaceae</taxon>
        <taxon>Malvoideae</taxon>
        <taxon>Hibiscus</taxon>
    </lineage>
</organism>
<gene>
    <name evidence="2" type="ORF">V6N11_016661</name>
</gene>
<proteinExistence type="predicted"/>
<dbReference type="Pfam" id="PF13966">
    <property type="entry name" value="zf-RVT"/>
    <property type="match status" value="1"/>
</dbReference>
<evidence type="ECO:0000313" key="3">
    <source>
        <dbReference type="Proteomes" id="UP001396334"/>
    </source>
</evidence>
<evidence type="ECO:0000313" key="2">
    <source>
        <dbReference type="EMBL" id="KAK9041566.1"/>
    </source>
</evidence>
<keyword evidence="3" id="KW-1185">Reference proteome</keyword>
<evidence type="ECO:0000259" key="1">
    <source>
        <dbReference type="Pfam" id="PF13966"/>
    </source>
</evidence>
<name>A0ABR2TVW8_9ROSI</name>
<sequence length="280" mass="31970">MGWRIGSGQRINIWSDPWLPGPHGGLIRGKSINHNYTLVSDLIDHQTATWKVDVLLNLFESDLVEQFCSIPLSRTDLDDEIVWRYDGSGLYNVKSGYKLLQEERQSDSGMYVAAPLSISRFFSSMWGVSLPAKVKINMWRVMNNFLATYANLQARRLNVNNCCPLCGSEVENVQHIMWECVFVKELLGAQGIQVANQHPDVPWMEWMALVFERLNSVQRHALMVTCWVVWHARNKVVHDGVQPSVTNSLSFILASLKEYEMLNLKGVTRPLPIQAKWEAP</sequence>
<accession>A0ABR2TVW8</accession>
<dbReference type="Proteomes" id="UP001396334">
    <property type="component" value="Unassembled WGS sequence"/>
</dbReference>
<protein>
    <recommendedName>
        <fullName evidence="1">Reverse transcriptase zinc-binding domain-containing protein</fullName>
    </recommendedName>
</protein>
<reference evidence="2 3" key="1">
    <citation type="journal article" date="2024" name="G3 (Bethesda)">
        <title>Genome assembly of Hibiscus sabdariffa L. provides insights into metabolisms of medicinal natural products.</title>
        <authorList>
            <person name="Kim T."/>
        </authorList>
    </citation>
    <scope>NUCLEOTIDE SEQUENCE [LARGE SCALE GENOMIC DNA]</scope>
    <source>
        <strain evidence="2">TK-2024</strain>
        <tissue evidence="2">Old leaves</tissue>
    </source>
</reference>
<dbReference type="InterPro" id="IPR026960">
    <property type="entry name" value="RVT-Znf"/>
</dbReference>
<dbReference type="EMBL" id="JBBPBN010000004">
    <property type="protein sequence ID" value="KAK9041566.1"/>
    <property type="molecule type" value="Genomic_DNA"/>
</dbReference>
<comment type="caution">
    <text evidence="2">The sequence shown here is derived from an EMBL/GenBank/DDBJ whole genome shotgun (WGS) entry which is preliminary data.</text>
</comment>